<dbReference type="EMBL" id="LS483426">
    <property type="protein sequence ID" value="SQH25351.1"/>
    <property type="molecule type" value="Genomic_DNA"/>
</dbReference>
<evidence type="ECO:0000256" key="1">
    <source>
        <dbReference type="ARBA" id="ARBA00006738"/>
    </source>
</evidence>
<evidence type="ECO:0000313" key="3">
    <source>
        <dbReference type="EMBL" id="SQH25351.1"/>
    </source>
</evidence>
<reference evidence="3 4" key="1">
    <citation type="submission" date="2018-06" db="EMBL/GenBank/DDBJ databases">
        <authorList>
            <consortium name="Pathogen Informatics"/>
            <person name="Doyle S."/>
        </authorList>
    </citation>
    <scope>NUCLEOTIDE SEQUENCE [LARGE SCALE GENOMIC DNA]</scope>
    <source>
        <strain evidence="3 4">NCTC10529</strain>
    </source>
</reference>
<evidence type="ECO:0000256" key="2">
    <source>
        <dbReference type="HAMAP-Rule" id="MF_00048"/>
    </source>
</evidence>
<comment type="similarity">
    <text evidence="1 2">Belongs to the UPF0102 family.</text>
</comment>
<dbReference type="InterPro" id="IPR003509">
    <property type="entry name" value="UPF0102_YraN-like"/>
</dbReference>
<dbReference type="GeneID" id="93262826"/>
<dbReference type="Pfam" id="PF02021">
    <property type="entry name" value="UPF0102"/>
    <property type="match status" value="1"/>
</dbReference>
<gene>
    <name evidence="3" type="ORF">NCTC10529_01548</name>
</gene>
<dbReference type="NCBIfam" id="NF009150">
    <property type="entry name" value="PRK12497.1-3"/>
    <property type="match status" value="1"/>
</dbReference>
<organism evidence="3 4">
    <name type="scientific">Kingella kingae</name>
    <dbReference type="NCBI Taxonomy" id="504"/>
    <lineage>
        <taxon>Bacteria</taxon>
        <taxon>Pseudomonadati</taxon>
        <taxon>Pseudomonadota</taxon>
        <taxon>Betaproteobacteria</taxon>
        <taxon>Neisseriales</taxon>
        <taxon>Neisseriaceae</taxon>
        <taxon>Kingella</taxon>
    </lineage>
</organism>
<proteinExistence type="inferred from homology"/>
<dbReference type="Proteomes" id="UP000248598">
    <property type="component" value="Chromosome 1"/>
</dbReference>
<sequence>MKLTHPTGKAAEDRALAFLQTQGCKLVARNWHCPYGEIDLIMRLGDKLLFIEVKFRKSAAFGGAAYSITSRKLAKLQRSIEYYLQINQLNTPCRLDAVLLQGNNAPQWLTNITG</sequence>
<evidence type="ECO:0000313" key="4">
    <source>
        <dbReference type="Proteomes" id="UP000248598"/>
    </source>
</evidence>
<dbReference type="NCBIfam" id="TIGR00252">
    <property type="entry name" value="YraN family protein"/>
    <property type="match status" value="1"/>
</dbReference>
<dbReference type="Gene3D" id="3.40.1350.10">
    <property type="match status" value="1"/>
</dbReference>
<dbReference type="InterPro" id="IPR011856">
    <property type="entry name" value="tRNA_endonuc-like_dom_sf"/>
</dbReference>
<protein>
    <recommendedName>
        <fullName evidence="2">UPF0102 protein NCTC10529_01548</fullName>
    </recommendedName>
</protein>
<dbReference type="PANTHER" id="PTHR34039">
    <property type="entry name" value="UPF0102 PROTEIN YRAN"/>
    <property type="match status" value="1"/>
</dbReference>
<dbReference type="PANTHER" id="PTHR34039:SF1">
    <property type="entry name" value="UPF0102 PROTEIN YRAN"/>
    <property type="match status" value="1"/>
</dbReference>
<dbReference type="AlphaFoldDB" id="A0AAX2J4L0"/>
<dbReference type="RefSeq" id="WP_003786777.1">
    <property type="nucleotide sequence ID" value="NZ_CP045141.1"/>
</dbReference>
<dbReference type="InterPro" id="IPR011335">
    <property type="entry name" value="Restrct_endonuc-II-like"/>
</dbReference>
<dbReference type="HAMAP" id="MF_00048">
    <property type="entry name" value="UPF0102"/>
    <property type="match status" value="1"/>
</dbReference>
<accession>A0AAX2J4L0</accession>
<name>A0AAX2J4L0_KINKI</name>
<dbReference type="SUPFAM" id="SSF52980">
    <property type="entry name" value="Restriction endonuclease-like"/>
    <property type="match status" value="1"/>
</dbReference>
<dbReference type="GO" id="GO:0003676">
    <property type="term" value="F:nucleic acid binding"/>
    <property type="evidence" value="ECO:0007669"/>
    <property type="project" value="InterPro"/>
</dbReference>